<protein>
    <submittedName>
        <fullName evidence="2">Uncharacterized protein</fullName>
    </submittedName>
</protein>
<feature type="compositionally biased region" description="Polar residues" evidence="1">
    <location>
        <begin position="121"/>
        <end position="132"/>
    </location>
</feature>
<keyword evidence="3" id="KW-1185">Reference proteome</keyword>
<evidence type="ECO:0000256" key="1">
    <source>
        <dbReference type="SAM" id="MobiDB-lite"/>
    </source>
</evidence>
<dbReference type="Proteomes" id="UP000603602">
    <property type="component" value="Unassembled WGS sequence"/>
</dbReference>
<organism evidence="2 3">
    <name type="scientific">Thauera sedimentorum</name>
    <dbReference type="NCBI Taxonomy" id="2767595"/>
    <lineage>
        <taxon>Bacteria</taxon>
        <taxon>Pseudomonadati</taxon>
        <taxon>Pseudomonadota</taxon>
        <taxon>Betaproteobacteria</taxon>
        <taxon>Rhodocyclales</taxon>
        <taxon>Zoogloeaceae</taxon>
        <taxon>Thauera</taxon>
    </lineage>
</organism>
<sequence length="269" mass="30314">MTRPLPASTPVATSKTAALARVLDLVPKGYSYYVSGKCPAGRVRRLAQKFHERYGIGCSPAQRLLRKQRGLANAQLVLYWPNFEPHVEAPDERIRGQENPDITSLQEGAQQASRCLPEEAATTSDQTDSQMATPRGAAEPLVDWLLLVTPGEGQVRANEALKDITKEPRLIWLGYELVRHAVRGKPSWTWRRPREAMREWYALLSARQATNNAPAVEESLAILARQPGFAGIRAQTFELFHFVRQHGYRDEFPFVFFVQKQPAGARLRL</sequence>
<name>A0ABR9B5B4_9RHOO</name>
<comment type="caution">
    <text evidence="2">The sequence shown here is derived from an EMBL/GenBank/DDBJ whole genome shotgun (WGS) entry which is preliminary data.</text>
</comment>
<evidence type="ECO:0000313" key="2">
    <source>
        <dbReference type="EMBL" id="MBD8501573.1"/>
    </source>
</evidence>
<proteinExistence type="predicted"/>
<dbReference type="RefSeq" id="WP_187716418.1">
    <property type="nucleotide sequence ID" value="NZ_JACTAH010000001.1"/>
</dbReference>
<feature type="region of interest" description="Disordered" evidence="1">
    <location>
        <begin position="105"/>
        <end position="132"/>
    </location>
</feature>
<evidence type="ECO:0000313" key="3">
    <source>
        <dbReference type="Proteomes" id="UP000603602"/>
    </source>
</evidence>
<reference evidence="3" key="1">
    <citation type="submission" date="2023-07" db="EMBL/GenBank/DDBJ databases">
        <title>Thauera sp. CAU 1555 isolated from sand of Yaerae Beach.</title>
        <authorList>
            <person name="Kim W."/>
        </authorList>
    </citation>
    <scope>NUCLEOTIDE SEQUENCE [LARGE SCALE GENOMIC DNA]</scope>
    <source>
        <strain evidence="3">CAU 1555</strain>
    </source>
</reference>
<accession>A0ABR9B5B4</accession>
<gene>
    <name evidence="2" type="ORF">IFO67_01610</name>
</gene>
<dbReference type="EMBL" id="JACYTO010000001">
    <property type="protein sequence ID" value="MBD8501573.1"/>
    <property type="molecule type" value="Genomic_DNA"/>
</dbReference>